<feature type="transmembrane region" description="Helical" evidence="1">
    <location>
        <begin position="90"/>
        <end position="107"/>
    </location>
</feature>
<dbReference type="Gene3D" id="1.20.1260.100">
    <property type="entry name" value="TspO/MBR protein"/>
    <property type="match status" value="1"/>
</dbReference>
<accession>A0ABN2PJN9</accession>
<evidence type="ECO:0000313" key="2">
    <source>
        <dbReference type="EMBL" id="GAA1921166.1"/>
    </source>
</evidence>
<protein>
    <submittedName>
        <fullName evidence="2">Tryptophan-rich sensory protein</fullName>
    </submittedName>
</protein>
<feature type="transmembrane region" description="Helical" evidence="1">
    <location>
        <begin position="113"/>
        <end position="131"/>
    </location>
</feature>
<dbReference type="EMBL" id="BAAAMY010000005">
    <property type="protein sequence ID" value="GAA1921166.1"/>
    <property type="molecule type" value="Genomic_DNA"/>
</dbReference>
<dbReference type="PANTHER" id="PTHR33802">
    <property type="entry name" value="SI:CH211-161H7.5-RELATED"/>
    <property type="match status" value="1"/>
</dbReference>
<evidence type="ECO:0000256" key="1">
    <source>
        <dbReference type="SAM" id="Phobius"/>
    </source>
</evidence>
<feature type="transmembrane region" description="Helical" evidence="1">
    <location>
        <begin position="181"/>
        <end position="202"/>
    </location>
</feature>
<keyword evidence="1" id="KW-0472">Membrane</keyword>
<keyword evidence="1" id="KW-1133">Transmembrane helix</keyword>
<name>A0ABN2PJN9_9ACTN</name>
<reference evidence="2 3" key="1">
    <citation type="journal article" date="2019" name="Int. J. Syst. Evol. Microbiol.">
        <title>The Global Catalogue of Microorganisms (GCM) 10K type strain sequencing project: providing services to taxonomists for standard genome sequencing and annotation.</title>
        <authorList>
            <consortium name="The Broad Institute Genomics Platform"/>
            <consortium name="The Broad Institute Genome Sequencing Center for Infectious Disease"/>
            <person name="Wu L."/>
            <person name="Ma J."/>
        </authorList>
    </citation>
    <scope>NUCLEOTIDE SEQUENCE [LARGE SCALE GENOMIC DNA]</scope>
    <source>
        <strain evidence="2 3">JCM 14046</strain>
    </source>
</reference>
<feature type="transmembrane region" description="Helical" evidence="1">
    <location>
        <begin position="152"/>
        <end position="175"/>
    </location>
</feature>
<proteinExistence type="predicted"/>
<dbReference type="InterPro" id="IPR038330">
    <property type="entry name" value="TspO/MBR-related_sf"/>
</dbReference>
<gene>
    <name evidence="2" type="ORF">GCM10009737_23340</name>
</gene>
<organism evidence="2 3">
    <name type="scientific">Nocardioides lentus</name>
    <dbReference type="NCBI Taxonomy" id="338077"/>
    <lineage>
        <taxon>Bacteria</taxon>
        <taxon>Bacillati</taxon>
        <taxon>Actinomycetota</taxon>
        <taxon>Actinomycetes</taxon>
        <taxon>Propionibacteriales</taxon>
        <taxon>Nocardioidaceae</taxon>
        <taxon>Nocardioides</taxon>
    </lineage>
</organism>
<dbReference type="RefSeq" id="WP_344007349.1">
    <property type="nucleotide sequence ID" value="NZ_BAAAMY010000005.1"/>
</dbReference>
<feature type="transmembrane region" description="Helical" evidence="1">
    <location>
        <begin position="209"/>
        <end position="227"/>
    </location>
</feature>
<keyword evidence="1" id="KW-0812">Transmembrane</keyword>
<keyword evidence="3" id="KW-1185">Reference proteome</keyword>
<sequence>MSTPTGADRARQVTVTVAEVACVLGTLVGVGVLGTEVSAVSGGALAADSTLVAPAGPAFSIWSVIYAGLAAYTVWQWLPGQAASERHRRIGWWVAASMVLNAAWLLVVQQGWIWGSVAVIAALLATLVEIGRRLTATPSGGLVDTVVTDGTLGLYLGWVAVATGANVAAALVEAGTDPTGVLGYVVALVVLAAVTLGGVVLAQRLGGRVTVAGATAWGLAWLAQGRLTDSPASVLVAVAAVVAALVVLAAVIRVRLGGGRAARSGRTGSPAVL</sequence>
<dbReference type="PANTHER" id="PTHR33802:SF1">
    <property type="entry name" value="XK-RELATED PROTEIN"/>
    <property type="match status" value="1"/>
</dbReference>
<comment type="caution">
    <text evidence="2">The sequence shown here is derived from an EMBL/GenBank/DDBJ whole genome shotgun (WGS) entry which is preliminary data.</text>
</comment>
<evidence type="ECO:0000313" key="3">
    <source>
        <dbReference type="Proteomes" id="UP001501612"/>
    </source>
</evidence>
<feature type="transmembrane region" description="Helical" evidence="1">
    <location>
        <begin position="233"/>
        <end position="256"/>
    </location>
</feature>
<feature type="transmembrane region" description="Helical" evidence="1">
    <location>
        <begin position="59"/>
        <end position="78"/>
    </location>
</feature>
<dbReference type="Proteomes" id="UP001501612">
    <property type="component" value="Unassembled WGS sequence"/>
</dbReference>